<dbReference type="EMBL" id="UAWT01000012">
    <property type="protein sequence ID" value="SQC68657.1"/>
    <property type="molecule type" value="Genomic_DNA"/>
</dbReference>
<protein>
    <submittedName>
        <fullName evidence="1">Uncharacterized protein</fullName>
    </submittedName>
</protein>
<reference evidence="1 2" key="1">
    <citation type="submission" date="2018-06" db="EMBL/GenBank/DDBJ databases">
        <authorList>
            <consortium name="Pathogen Informatics"/>
            <person name="Doyle S."/>
        </authorList>
    </citation>
    <scope>NUCLEOTIDE SEQUENCE [LARGE SCALE GENOMIC DNA]</scope>
    <source>
        <strain evidence="1 2">NCTC13940</strain>
    </source>
</reference>
<sequence length="48" mass="5701">MIDLKERLSRIYGADVACELGKRIETRILETKRKRFIVRRSGTKKMSF</sequence>
<evidence type="ECO:0000313" key="1">
    <source>
        <dbReference type="EMBL" id="SQC68657.1"/>
    </source>
</evidence>
<proteinExistence type="predicted"/>
<dbReference type="AlphaFoldDB" id="A0A2X3H840"/>
<name>A0A2X3H840_9LIST</name>
<organism evidence="1 2">
    <name type="scientific">Listeria fleischmannii subsp. fleischmannii</name>
    <dbReference type="NCBI Taxonomy" id="1671902"/>
    <lineage>
        <taxon>Bacteria</taxon>
        <taxon>Bacillati</taxon>
        <taxon>Bacillota</taxon>
        <taxon>Bacilli</taxon>
        <taxon>Bacillales</taxon>
        <taxon>Listeriaceae</taxon>
        <taxon>Listeria</taxon>
    </lineage>
</organism>
<evidence type="ECO:0000313" key="2">
    <source>
        <dbReference type="Proteomes" id="UP000250257"/>
    </source>
</evidence>
<dbReference type="Proteomes" id="UP000250257">
    <property type="component" value="Unassembled WGS sequence"/>
</dbReference>
<accession>A0A2X3H840</accession>
<gene>
    <name evidence="1" type="ORF">NCTC13940_01105</name>
</gene>